<comment type="caution">
    <text evidence="10">The sequence shown here is derived from an EMBL/GenBank/DDBJ whole genome shotgun (WGS) entry which is preliminary data.</text>
</comment>
<keyword evidence="11" id="KW-1185">Reference proteome</keyword>
<feature type="domain" description="Methyltransferase type 11" evidence="9">
    <location>
        <begin position="48"/>
        <end position="144"/>
    </location>
</feature>
<evidence type="ECO:0000256" key="8">
    <source>
        <dbReference type="HAMAP-Rule" id="MF_00835"/>
    </source>
</evidence>
<protein>
    <recommendedName>
        <fullName evidence="3 8">Malonyl-[acyl-carrier protein] O-methyltransferase</fullName>
        <shortName evidence="8">Malonyl-ACP O-methyltransferase</shortName>
        <ecNumber evidence="3 8">2.1.1.197</ecNumber>
    </recommendedName>
    <alternativeName>
        <fullName evidence="8">Biotin synthesis protein BioC</fullName>
    </alternativeName>
</protein>
<accession>A0AAW4L7C5</accession>
<gene>
    <name evidence="8" type="primary">bioC</name>
    <name evidence="10" type="ORF">KI809_14205</name>
</gene>
<name>A0AAW4L7C5_9BACT</name>
<evidence type="ECO:0000313" key="11">
    <source>
        <dbReference type="Proteomes" id="UP000811899"/>
    </source>
</evidence>
<dbReference type="CDD" id="cd02440">
    <property type="entry name" value="AdoMet_MTases"/>
    <property type="match status" value="1"/>
</dbReference>
<keyword evidence="6 8" id="KW-0949">S-adenosyl-L-methionine</keyword>
<keyword evidence="4 8" id="KW-0489">Methyltransferase</keyword>
<dbReference type="PANTHER" id="PTHR13090">
    <property type="entry name" value="ARGININE-HYDROXYLASE NDUFAF5, MITOCHONDRIAL"/>
    <property type="match status" value="1"/>
</dbReference>
<dbReference type="AlphaFoldDB" id="A0AAW4L7C5"/>
<dbReference type="Pfam" id="PF08241">
    <property type="entry name" value="Methyltransf_11"/>
    <property type="match status" value="1"/>
</dbReference>
<dbReference type="GO" id="GO:0032259">
    <property type="term" value="P:methylation"/>
    <property type="evidence" value="ECO:0007669"/>
    <property type="project" value="UniProtKB-KW"/>
</dbReference>
<proteinExistence type="inferred from homology"/>
<comment type="pathway">
    <text evidence="2 8">Cofactor biosynthesis; biotin biosynthesis.</text>
</comment>
<comment type="function">
    <text evidence="8">Converts the free carboxyl group of a malonyl-thioester to its methyl ester by transfer of a methyl group from S-adenosyl-L-methionine (SAM). It allows to synthesize pimeloyl-ACP via the fatty acid synthetic pathway.</text>
</comment>
<dbReference type="GO" id="GO:0010340">
    <property type="term" value="F:carboxyl-O-methyltransferase activity"/>
    <property type="evidence" value="ECO:0007669"/>
    <property type="project" value="UniProtKB-UniRule"/>
</dbReference>
<evidence type="ECO:0000259" key="9">
    <source>
        <dbReference type="Pfam" id="PF08241"/>
    </source>
</evidence>
<evidence type="ECO:0000256" key="2">
    <source>
        <dbReference type="ARBA" id="ARBA00004746"/>
    </source>
</evidence>
<evidence type="ECO:0000256" key="3">
    <source>
        <dbReference type="ARBA" id="ARBA00012327"/>
    </source>
</evidence>
<dbReference type="InterPro" id="IPR050602">
    <property type="entry name" value="Malonyl-ACP_OMT"/>
</dbReference>
<evidence type="ECO:0000256" key="5">
    <source>
        <dbReference type="ARBA" id="ARBA00022679"/>
    </source>
</evidence>
<dbReference type="PANTHER" id="PTHR13090:SF1">
    <property type="entry name" value="ARGININE-HYDROXYLASE NDUFAF5, MITOCHONDRIAL"/>
    <property type="match status" value="1"/>
</dbReference>
<dbReference type="Proteomes" id="UP000811899">
    <property type="component" value="Unassembled WGS sequence"/>
</dbReference>
<dbReference type="GO" id="GO:0008757">
    <property type="term" value="F:S-adenosylmethionine-dependent methyltransferase activity"/>
    <property type="evidence" value="ECO:0007669"/>
    <property type="project" value="InterPro"/>
</dbReference>
<evidence type="ECO:0000256" key="6">
    <source>
        <dbReference type="ARBA" id="ARBA00022691"/>
    </source>
</evidence>
<keyword evidence="7 8" id="KW-0093">Biotin biosynthesis</keyword>
<dbReference type="EC" id="2.1.1.197" evidence="3 8"/>
<dbReference type="InterPro" id="IPR011814">
    <property type="entry name" value="BioC"/>
</dbReference>
<keyword evidence="5 8" id="KW-0808">Transferase</keyword>
<dbReference type="GO" id="GO:0102130">
    <property type="term" value="F:malonyl-CoA methyltransferase activity"/>
    <property type="evidence" value="ECO:0007669"/>
    <property type="project" value="UniProtKB-EC"/>
</dbReference>
<comment type="catalytic activity">
    <reaction evidence="1 8">
        <text>malonyl-[ACP] + S-adenosyl-L-methionine = malonyl-[ACP] methyl ester + S-adenosyl-L-homocysteine</text>
        <dbReference type="Rhea" id="RHEA:17105"/>
        <dbReference type="Rhea" id="RHEA-COMP:9623"/>
        <dbReference type="Rhea" id="RHEA-COMP:9954"/>
        <dbReference type="ChEBI" id="CHEBI:57856"/>
        <dbReference type="ChEBI" id="CHEBI:59789"/>
        <dbReference type="ChEBI" id="CHEBI:78449"/>
        <dbReference type="ChEBI" id="CHEBI:78845"/>
        <dbReference type="EC" id="2.1.1.197"/>
    </reaction>
</comment>
<organism evidence="10 11">
    <name type="scientific">Geoanaerobacter pelophilus</name>
    <dbReference type="NCBI Taxonomy" id="60036"/>
    <lineage>
        <taxon>Bacteria</taxon>
        <taxon>Pseudomonadati</taxon>
        <taxon>Thermodesulfobacteriota</taxon>
        <taxon>Desulfuromonadia</taxon>
        <taxon>Geobacterales</taxon>
        <taxon>Geobacteraceae</taxon>
        <taxon>Geoanaerobacter</taxon>
    </lineage>
</organism>
<dbReference type="InterPro" id="IPR029063">
    <property type="entry name" value="SAM-dependent_MTases_sf"/>
</dbReference>
<dbReference type="GO" id="GO:0009102">
    <property type="term" value="P:biotin biosynthetic process"/>
    <property type="evidence" value="ECO:0007669"/>
    <property type="project" value="UniProtKB-UniRule"/>
</dbReference>
<dbReference type="HAMAP" id="MF_00835">
    <property type="entry name" value="BioC"/>
    <property type="match status" value="1"/>
</dbReference>
<dbReference type="SUPFAM" id="SSF53335">
    <property type="entry name" value="S-adenosyl-L-methionine-dependent methyltransferases"/>
    <property type="match status" value="1"/>
</dbReference>
<evidence type="ECO:0000256" key="1">
    <source>
        <dbReference type="ARBA" id="ARBA00000852"/>
    </source>
</evidence>
<reference evidence="10 11" key="1">
    <citation type="submission" date="2021-05" db="EMBL/GenBank/DDBJ databases">
        <title>The draft genome of Geobacter pelophilus DSM 12255.</title>
        <authorList>
            <person name="Xu Z."/>
            <person name="Masuda Y."/>
            <person name="Itoh H."/>
            <person name="Senoo K."/>
        </authorList>
    </citation>
    <scope>NUCLEOTIDE SEQUENCE [LARGE SCALE GENOMIC DNA]</scope>
    <source>
        <strain evidence="10 11">DSM 12255</strain>
    </source>
</reference>
<dbReference type="RefSeq" id="WP_214172238.1">
    <property type="nucleotide sequence ID" value="NZ_JAHCVJ010000006.1"/>
</dbReference>
<evidence type="ECO:0000256" key="7">
    <source>
        <dbReference type="ARBA" id="ARBA00022756"/>
    </source>
</evidence>
<comment type="similarity">
    <text evidence="8">Belongs to the methyltransferase superfamily.</text>
</comment>
<sequence length="271" mass="29942">MNGIDRQRVRSSFDAQAHEYDRHAIVQKRVLDRIVRLLPPDDCPGQILDIGSGTGALLQRMAAVYPDASLTGLDMAFGMGMAARERLAGNLRVQFVTADAEQLPFQEASFDLVLSTSTFQWLERLEPAFVELRRVLRPGGRFCFALFGQQTLFELRDSYRSAVATVGRGAVDRTHSFKNSDEVATALEVSGLEAEYLVSELEVEVHTDVLHLLRSIRRIGAGNAAPGSSRSLAERRVMLAMIEAYQARFGMDGSIPATYEVIYGVGRKSNS</sequence>
<dbReference type="EMBL" id="JAHCVJ010000006">
    <property type="protein sequence ID" value="MBT0665457.1"/>
    <property type="molecule type" value="Genomic_DNA"/>
</dbReference>
<evidence type="ECO:0000256" key="4">
    <source>
        <dbReference type="ARBA" id="ARBA00022603"/>
    </source>
</evidence>
<dbReference type="InterPro" id="IPR013216">
    <property type="entry name" value="Methyltransf_11"/>
</dbReference>
<evidence type="ECO:0000313" key="10">
    <source>
        <dbReference type="EMBL" id="MBT0665457.1"/>
    </source>
</evidence>
<dbReference type="Gene3D" id="3.40.50.150">
    <property type="entry name" value="Vaccinia Virus protein VP39"/>
    <property type="match status" value="1"/>
</dbReference>